<reference evidence="3" key="1">
    <citation type="submission" date="2021-01" db="EMBL/GenBank/DDBJ databases">
        <authorList>
            <person name="Corre E."/>
            <person name="Pelletier E."/>
            <person name="Niang G."/>
            <person name="Scheremetjew M."/>
            <person name="Finn R."/>
            <person name="Kale V."/>
            <person name="Holt S."/>
            <person name="Cochrane G."/>
            <person name="Meng A."/>
            <person name="Brown T."/>
            <person name="Cohen L."/>
        </authorList>
    </citation>
    <scope>NUCLEOTIDE SEQUENCE</scope>
    <source>
        <strain evidence="3">RCC927</strain>
    </source>
</reference>
<evidence type="ECO:0000313" key="3">
    <source>
        <dbReference type="EMBL" id="CAE0148950.1"/>
    </source>
</evidence>
<organism evidence="3">
    <name type="scientific">Prasinoderma singulare</name>
    <dbReference type="NCBI Taxonomy" id="676789"/>
    <lineage>
        <taxon>Eukaryota</taxon>
        <taxon>Viridiplantae</taxon>
        <taxon>Prasinodermophyta</taxon>
        <taxon>Prasinodermophyceae</taxon>
        <taxon>Prasinodermales</taxon>
        <taxon>Prasinodermaceae</taxon>
        <taxon>Prasinoderma</taxon>
    </lineage>
</organism>
<evidence type="ECO:0000256" key="2">
    <source>
        <dbReference type="SAM" id="Phobius"/>
    </source>
</evidence>
<sequence>MSGLRQRRGAGAERGGGGGAAAGTAGTAQGSTANSHSKTAANPATGSGPRTHPRTTLAVLTLIYALFAAVLVVVYRRYGLHFFTPLALRRVTLARGEASYEAEGSVEAFLREHEFVFVAGVHRSGTTLMAQLLAEHPRVGGLGTDGAPRPPSDFDEGMFVQSVIPLFGISAEGLQSARLPGGERAQLGLGRWAHSPTAHITERRADLLTPAQQAKLLGEWAFFWNTSLPVLLEKSPPNIMWARYLAAAATPPSQLWPKGAACDDGLGAAQASCDNAPPPIGAESATEAIAEHSRAKFVLMKRHPIAVALAHWQLGACKDLSVRQLVEHWLLQMDTIKCDAGIPPPDDMDLNFTSLLDPNEEVEGQAERSAEVFCARARAAGVADVPALGVPAPLKGRVFFASLEGLARSPLALRILSIQLGLDKGGTGKDSGGSSLAQAHERLVKAEPPNAKYATQYDELLASSDEAREAHAHMIAELGDAVKQHGYDLADAALAERTSDEAM</sequence>
<dbReference type="EMBL" id="HBHY01018827">
    <property type="protein sequence ID" value="CAE0148950.1"/>
    <property type="molecule type" value="Transcribed_RNA"/>
</dbReference>
<protein>
    <submittedName>
        <fullName evidence="3">Uncharacterized protein</fullName>
    </submittedName>
</protein>
<accession>A0A7S3BYE9</accession>
<dbReference type="Pfam" id="PF13469">
    <property type="entry name" value="Sulfotransfer_3"/>
    <property type="match status" value="1"/>
</dbReference>
<feature type="compositionally biased region" description="Polar residues" evidence="1">
    <location>
        <begin position="31"/>
        <end position="45"/>
    </location>
</feature>
<proteinExistence type="predicted"/>
<name>A0A7S3BYE9_9VIRI</name>
<dbReference type="SUPFAM" id="SSF52540">
    <property type="entry name" value="P-loop containing nucleoside triphosphate hydrolases"/>
    <property type="match status" value="1"/>
</dbReference>
<feature type="region of interest" description="Disordered" evidence="1">
    <location>
        <begin position="1"/>
        <end position="52"/>
    </location>
</feature>
<feature type="compositionally biased region" description="Gly residues" evidence="1">
    <location>
        <begin position="12"/>
        <end position="21"/>
    </location>
</feature>
<dbReference type="AlphaFoldDB" id="A0A7S3BYE9"/>
<evidence type="ECO:0000256" key="1">
    <source>
        <dbReference type="SAM" id="MobiDB-lite"/>
    </source>
</evidence>
<keyword evidence="2" id="KW-0812">Transmembrane</keyword>
<gene>
    <name evidence="3" type="ORF">PSIN1315_LOCUS12069</name>
</gene>
<keyword evidence="2" id="KW-1133">Transmembrane helix</keyword>
<feature type="transmembrane region" description="Helical" evidence="2">
    <location>
        <begin position="57"/>
        <end position="75"/>
    </location>
</feature>
<keyword evidence="2" id="KW-0472">Membrane</keyword>
<dbReference type="InterPro" id="IPR027417">
    <property type="entry name" value="P-loop_NTPase"/>
</dbReference>
<dbReference type="Gene3D" id="3.40.50.300">
    <property type="entry name" value="P-loop containing nucleotide triphosphate hydrolases"/>
    <property type="match status" value="1"/>
</dbReference>